<dbReference type="Proteomes" id="UP000177382">
    <property type="component" value="Unassembled WGS sequence"/>
</dbReference>
<evidence type="ECO:0000313" key="3">
    <source>
        <dbReference type="Proteomes" id="UP000177382"/>
    </source>
</evidence>
<gene>
    <name evidence="2" type="ORF">A2V97_01790</name>
</gene>
<feature type="transmembrane region" description="Helical" evidence="1">
    <location>
        <begin position="6"/>
        <end position="23"/>
    </location>
</feature>
<feature type="transmembrane region" description="Helical" evidence="1">
    <location>
        <begin position="141"/>
        <end position="165"/>
    </location>
</feature>
<accession>A0A1F7XJW6</accession>
<dbReference type="STRING" id="1802485.A2V97_01790"/>
<evidence type="ECO:0000313" key="2">
    <source>
        <dbReference type="EMBL" id="OGM15341.1"/>
    </source>
</evidence>
<reference evidence="2 3" key="1">
    <citation type="journal article" date="2016" name="Nat. Commun.">
        <title>Thousands of microbial genomes shed light on interconnected biogeochemical processes in an aquifer system.</title>
        <authorList>
            <person name="Anantharaman K."/>
            <person name="Brown C.T."/>
            <person name="Hug L.A."/>
            <person name="Sharon I."/>
            <person name="Castelle C.J."/>
            <person name="Probst A.J."/>
            <person name="Thomas B.C."/>
            <person name="Singh A."/>
            <person name="Wilkins M.J."/>
            <person name="Karaoz U."/>
            <person name="Brodie E.L."/>
            <person name="Williams K.H."/>
            <person name="Hubbard S.S."/>
            <person name="Banfield J.F."/>
        </authorList>
    </citation>
    <scope>NUCLEOTIDE SEQUENCE [LARGE SCALE GENOMIC DNA]</scope>
</reference>
<feature type="transmembrane region" description="Helical" evidence="1">
    <location>
        <begin position="177"/>
        <end position="195"/>
    </location>
</feature>
<dbReference type="AlphaFoldDB" id="A0A1F7XJW6"/>
<feature type="transmembrane region" description="Helical" evidence="1">
    <location>
        <begin position="84"/>
        <end position="102"/>
    </location>
</feature>
<keyword evidence="1" id="KW-0472">Membrane</keyword>
<comment type="caution">
    <text evidence="2">The sequence shown here is derived from an EMBL/GenBank/DDBJ whole genome shotgun (WGS) entry which is preliminary data.</text>
</comment>
<feature type="transmembrane region" description="Helical" evidence="1">
    <location>
        <begin position="108"/>
        <end position="129"/>
    </location>
</feature>
<proteinExistence type="predicted"/>
<keyword evidence="1" id="KW-0812">Transmembrane</keyword>
<sequence>MLTEIIFNLIGIFIFLFLFWKKLKEDYFPSLIFSCAFYMIIGILLGFVVSSIFVRGAWFWLSFLGLALGFLIGVLRLRLRAYETIEAGTISLLPWAALIFLADAATTSSVTSFLFGIFCAALIVFYIFLDRHYKNFSWYASGRVGFSGLATLGTFFLLRAFLAIFTPSVLSFVSAETLISGIIATVSFLAVYRLAREKV</sequence>
<feature type="transmembrane region" description="Helical" evidence="1">
    <location>
        <begin position="30"/>
        <end position="52"/>
    </location>
</feature>
<organism evidence="2 3">
    <name type="scientific">Candidatus Woesebacteria bacterium RBG_16_42_24</name>
    <dbReference type="NCBI Taxonomy" id="1802485"/>
    <lineage>
        <taxon>Bacteria</taxon>
        <taxon>Candidatus Woeseibacteriota</taxon>
    </lineage>
</organism>
<dbReference type="EMBL" id="MGFX01000006">
    <property type="protein sequence ID" value="OGM15341.1"/>
    <property type="molecule type" value="Genomic_DNA"/>
</dbReference>
<protein>
    <submittedName>
        <fullName evidence="2">Uncharacterized protein</fullName>
    </submittedName>
</protein>
<keyword evidence="1" id="KW-1133">Transmembrane helix</keyword>
<evidence type="ECO:0000256" key="1">
    <source>
        <dbReference type="SAM" id="Phobius"/>
    </source>
</evidence>
<feature type="transmembrane region" description="Helical" evidence="1">
    <location>
        <begin position="58"/>
        <end position="77"/>
    </location>
</feature>
<name>A0A1F7XJW6_9BACT</name>